<evidence type="ECO:0000256" key="8">
    <source>
        <dbReference type="ARBA" id="ARBA00023004"/>
    </source>
</evidence>
<dbReference type="Proteomes" id="UP000324927">
    <property type="component" value="Unassembled WGS sequence"/>
</dbReference>
<feature type="region of interest" description="Disordered" evidence="10">
    <location>
        <begin position="1"/>
        <end position="31"/>
    </location>
</feature>
<dbReference type="GO" id="GO:0046872">
    <property type="term" value="F:metal ion binding"/>
    <property type="evidence" value="ECO:0007669"/>
    <property type="project" value="UniProtKB-KW"/>
</dbReference>
<dbReference type="AlphaFoldDB" id="A0A5A9FVA9"/>
<gene>
    <name evidence="13" type="ORF">FZ942_35360</name>
</gene>
<dbReference type="PANTHER" id="PTHR42917:SF2">
    <property type="entry name" value="2,4-DIENOYL-COA REDUCTASE [(2E)-ENOYL-COA-PRODUCING]"/>
    <property type="match status" value="1"/>
</dbReference>
<dbReference type="Gene3D" id="3.50.50.60">
    <property type="entry name" value="FAD/NAD(P)-binding domain"/>
    <property type="match status" value="1"/>
</dbReference>
<dbReference type="SUPFAM" id="SSF51905">
    <property type="entry name" value="FAD/NAD(P)-binding domain"/>
    <property type="match status" value="1"/>
</dbReference>
<organism evidence="13 14">
    <name type="scientific">Azospirillum lipoferum</name>
    <dbReference type="NCBI Taxonomy" id="193"/>
    <lineage>
        <taxon>Bacteria</taxon>
        <taxon>Pseudomonadati</taxon>
        <taxon>Pseudomonadota</taxon>
        <taxon>Alphaproteobacteria</taxon>
        <taxon>Rhodospirillales</taxon>
        <taxon>Azospirillaceae</taxon>
        <taxon>Azospirillum</taxon>
    </lineage>
</organism>
<comment type="caution">
    <text evidence="13">The sequence shown here is derived from an EMBL/GenBank/DDBJ whole genome shotgun (WGS) entry which is preliminary data.</text>
</comment>
<protein>
    <submittedName>
        <fullName evidence="13">NADH:flavin oxidoreductase</fullName>
    </submittedName>
</protein>
<evidence type="ECO:0000256" key="2">
    <source>
        <dbReference type="ARBA" id="ARBA00001966"/>
    </source>
</evidence>
<keyword evidence="5" id="KW-0288">FMN</keyword>
<reference evidence="13 14" key="1">
    <citation type="submission" date="2019-08" db="EMBL/GenBank/DDBJ databases">
        <authorList>
            <person name="Grouzdev D."/>
            <person name="Tikhonova E."/>
            <person name="Kravchenko I."/>
        </authorList>
    </citation>
    <scope>NUCLEOTIDE SEQUENCE [LARGE SCALE GENOMIC DNA]</scope>
    <source>
        <strain evidence="13 14">59b</strain>
    </source>
</reference>
<dbReference type="InterPro" id="IPR023753">
    <property type="entry name" value="FAD/NAD-binding_dom"/>
</dbReference>
<comment type="cofactor">
    <cofactor evidence="2">
        <name>[4Fe-4S] cluster</name>
        <dbReference type="ChEBI" id="CHEBI:49883"/>
    </cofactor>
</comment>
<evidence type="ECO:0000256" key="5">
    <source>
        <dbReference type="ARBA" id="ARBA00022643"/>
    </source>
</evidence>
<evidence type="ECO:0000256" key="1">
    <source>
        <dbReference type="ARBA" id="ARBA00001917"/>
    </source>
</evidence>
<dbReference type="Pfam" id="PF00724">
    <property type="entry name" value="Oxidored_FMN"/>
    <property type="match status" value="1"/>
</dbReference>
<keyword evidence="4" id="KW-0285">Flavoprotein</keyword>
<evidence type="ECO:0000259" key="11">
    <source>
        <dbReference type="Pfam" id="PF00724"/>
    </source>
</evidence>
<dbReference type="GO" id="GO:0008670">
    <property type="term" value="F:2,4-dienoyl-CoA reductase (NADPH) activity"/>
    <property type="evidence" value="ECO:0007669"/>
    <property type="project" value="TreeGrafter"/>
</dbReference>
<dbReference type="Gene3D" id="3.40.50.720">
    <property type="entry name" value="NAD(P)-binding Rossmann-like Domain"/>
    <property type="match status" value="1"/>
</dbReference>
<keyword evidence="14" id="KW-1185">Reference proteome</keyword>
<dbReference type="GO" id="GO:0033543">
    <property type="term" value="P:fatty acid beta-oxidation, unsaturated, even number, reductase/isomerase pathway"/>
    <property type="evidence" value="ECO:0007669"/>
    <property type="project" value="TreeGrafter"/>
</dbReference>
<evidence type="ECO:0000313" key="14">
    <source>
        <dbReference type="Proteomes" id="UP000324927"/>
    </source>
</evidence>
<dbReference type="SUPFAM" id="SSF51395">
    <property type="entry name" value="FMN-linked oxidoreductases"/>
    <property type="match status" value="1"/>
</dbReference>
<name>A0A5A9FVA9_AZOLI</name>
<dbReference type="InterPro" id="IPR013785">
    <property type="entry name" value="Aldolase_TIM"/>
</dbReference>
<evidence type="ECO:0000259" key="12">
    <source>
        <dbReference type="Pfam" id="PF07992"/>
    </source>
</evidence>
<dbReference type="PANTHER" id="PTHR42917">
    <property type="entry name" value="2,4-DIENOYL-COA REDUCTASE"/>
    <property type="match status" value="1"/>
</dbReference>
<dbReference type="InterPro" id="IPR001155">
    <property type="entry name" value="OxRdtase_FMN_N"/>
</dbReference>
<dbReference type="Gene3D" id="3.20.20.70">
    <property type="entry name" value="Aldolase class I"/>
    <property type="match status" value="1"/>
</dbReference>
<dbReference type="Pfam" id="PF07992">
    <property type="entry name" value="Pyr_redox_2"/>
    <property type="match status" value="1"/>
</dbReference>
<evidence type="ECO:0000256" key="4">
    <source>
        <dbReference type="ARBA" id="ARBA00022630"/>
    </source>
</evidence>
<sequence>MQFAVQPSAPQPDTLQAGTRQSDTRPSDPLLSPFQLGRLLLRNRIVSTSHASMLDEGGMPTERYQRYHEEKARGGIALTMIGGSAMTSRDSSWGGGQLNLSGDAILPHLEAMARRIHDHGAAIMCQVSHLGRRATALGSGWLPAIAPSRVRETRTRSFPKEMDRADIDRVVADYAAAARRCRQAGLDGVETLTGGHLLGQFLSPRTNLRTDGFGGSTANRARFVLMVHEAMRKAVGPDFVIGIRYVVDEGGEDGLHRDESLEIAHMLQREGHIDFFNCIYGRMDSDLLLTEHNMPGMFQPSAPFLAEVKRFRAEVALPVMHAAGIRDVATARHVLRDGIADLVGMTRAHIADPHLVAKIRRGEEDRIRPCVGASYCLYRKAHCIHNPATARETTLSHEIAPAGTPRRAVVVGGGPAGMEAARVLAERGHRVTLFEAGSRLGGQVLIAAGAEGRQNLLGITDWRRNELERLAVDVRLNVFAEAAEVAAEAPDIVIVATGGVPDLDWLEGGEHCASVWDMLSGHVPAQDAVLIYDGTGRQAAPSCALKLAAAGKSVTFVTPDPAAAVEMPYQDSSSFRKRLYQKGIAPLVDHRLIQVRREGNRLAAVLRNEMTDQERVIVTDQIVVEHGTLPMDALFHDLCAASLNDGVTDIDRLLAGQPQDLPPDPLQPGRFALHRIGDAVASRDLHAAIFDAYRLCSRL</sequence>
<dbReference type="EMBL" id="VTTN01000039">
    <property type="protein sequence ID" value="KAA0585515.1"/>
    <property type="molecule type" value="Genomic_DNA"/>
</dbReference>
<dbReference type="RefSeq" id="WP_149235707.1">
    <property type="nucleotide sequence ID" value="NZ_JALJXJ010000033.1"/>
</dbReference>
<dbReference type="CDD" id="cd04734">
    <property type="entry name" value="OYE_like_3_FMN"/>
    <property type="match status" value="1"/>
</dbReference>
<evidence type="ECO:0000256" key="6">
    <source>
        <dbReference type="ARBA" id="ARBA00022723"/>
    </source>
</evidence>
<comment type="similarity">
    <text evidence="3">In the N-terminal section; belongs to the NADH:flavin oxidoreductase/NADH oxidase family.</text>
</comment>
<evidence type="ECO:0000256" key="7">
    <source>
        <dbReference type="ARBA" id="ARBA00023002"/>
    </source>
</evidence>
<evidence type="ECO:0000313" key="13">
    <source>
        <dbReference type="EMBL" id="KAA0585515.1"/>
    </source>
</evidence>
<accession>A0A5A9FVA9</accession>
<feature type="compositionally biased region" description="Polar residues" evidence="10">
    <location>
        <begin position="11"/>
        <end position="21"/>
    </location>
</feature>
<keyword evidence="6" id="KW-0479">Metal-binding</keyword>
<evidence type="ECO:0000256" key="9">
    <source>
        <dbReference type="ARBA" id="ARBA00023014"/>
    </source>
</evidence>
<dbReference type="PRINTS" id="PR00411">
    <property type="entry name" value="PNDRDTASEI"/>
</dbReference>
<dbReference type="OrthoDB" id="9804454at2"/>
<dbReference type="GO" id="GO:0010181">
    <property type="term" value="F:FMN binding"/>
    <property type="evidence" value="ECO:0007669"/>
    <property type="project" value="InterPro"/>
</dbReference>
<keyword evidence="8" id="KW-0408">Iron</keyword>
<proteinExistence type="inferred from homology"/>
<feature type="domain" description="FAD/NAD(P)-binding" evidence="12">
    <location>
        <begin position="408"/>
        <end position="638"/>
    </location>
</feature>
<dbReference type="InterPro" id="IPR051793">
    <property type="entry name" value="NADH:flavin_oxidoreductase"/>
</dbReference>
<keyword evidence="9" id="KW-0411">Iron-sulfur</keyword>
<dbReference type="GO" id="GO:0051536">
    <property type="term" value="F:iron-sulfur cluster binding"/>
    <property type="evidence" value="ECO:0007669"/>
    <property type="project" value="UniProtKB-KW"/>
</dbReference>
<feature type="domain" description="NADH:flavin oxidoreductase/NADH oxidase N-terminal" evidence="11">
    <location>
        <begin position="30"/>
        <end position="364"/>
    </location>
</feature>
<evidence type="ECO:0000256" key="10">
    <source>
        <dbReference type="SAM" id="MobiDB-lite"/>
    </source>
</evidence>
<comment type="cofactor">
    <cofactor evidence="1">
        <name>FMN</name>
        <dbReference type="ChEBI" id="CHEBI:58210"/>
    </cofactor>
</comment>
<keyword evidence="7" id="KW-0560">Oxidoreductase</keyword>
<evidence type="ECO:0000256" key="3">
    <source>
        <dbReference type="ARBA" id="ARBA00011048"/>
    </source>
</evidence>
<dbReference type="InterPro" id="IPR036188">
    <property type="entry name" value="FAD/NAD-bd_sf"/>
</dbReference>